<evidence type="ECO:0000313" key="2">
    <source>
        <dbReference type="EMBL" id="AFZ18434.1"/>
    </source>
</evidence>
<dbReference type="PATRIC" id="fig|1173027.3.peg.2911"/>
<dbReference type="CDD" id="cd03801">
    <property type="entry name" value="GT4_PimA-like"/>
    <property type="match status" value="1"/>
</dbReference>
<dbReference type="GO" id="GO:0016757">
    <property type="term" value="F:glycosyltransferase activity"/>
    <property type="evidence" value="ECO:0007669"/>
    <property type="project" value="InterPro"/>
</dbReference>
<dbReference type="InterPro" id="IPR001296">
    <property type="entry name" value="Glyco_trans_1"/>
</dbReference>
<protein>
    <submittedName>
        <fullName evidence="2">Glycosyltransferase</fullName>
    </submittedName>
</protein>
<dbReference type="EMBL" id="CP003630">
    <property type="protein sequence ID" value="AFZ18434.1"/>
    <property type="molecule type" value="Genomic_DNA"/>
</dbReference>
<evidence type="ECO:0000259" key="1">
    <source>
        <dbReference type="Pfam" id="PF00534"/>
    </source>
</evidence>
<dbReference type="RefSeq" id="WP_015182583.1">
    <property type="nucleotide sequence ID" value="NC_019738.1"/>
</dbReference>
<reference evidence="2 3" key="1">
    <citation type="submission" date="2012-06" db="EMBL/GenBank/DDBJ databases">
        <title>Finished chromosome of genome of Microcoleus sp. PCC 7113.</title>
        <authorList>
            <consortium name="US DOE Joint Genome Institute"/>
            <person name="Gugger M."/>
            <person name="Coursin T."/>
            <person name="Rippka R."/>
            <person name="Tandeau De Marsac N."/>
            <person name="Huntemann M."/>
            <person name="Wei C.-L."/>
            <person name="Han J."/>
            <person name="Detter J.C."/>
            <person name="Han C."/>
            <person name="Tapia R."/>
            <person name="Chen A."/>
            <person name="Kyrpides N."/>
            <person name="Mavromatis K."/>
            <person name="Markowitz V."/>
            <person name="Szeto E."/>
            <person name="Ivanova N."/>
            <person name="Pagani I."/>
            <person name="Pati A."/>
            <person name="Goodwin L."/>
            <person name="Nordberg H.P."/>
            <person name="Cantor M.N."/>
            <person name="Hua S.X."/>
            <person name="Woyke T."/>
            <person name="Kerfeld C.A."/>
        </authorList>
    </citation>
    <scope>NUCLEOTIDE SEQUENCE [LARGE SCALE GENOMIC DNA]</scope>
    <source>
        <strain evidence="2 3">PCC 7113</strain>
    </source>
</reference>
<dbReference type="eggNOG" id="COG0438">
    <property type="taxonomic scope" value="Bacteria"/>
</dbReference>
<keyword evidence="3" id="KW-1185">Reference proteome</keyword>
<dbReference type="Pfam" id="PF00534">
    <property type="entry name" value="Glycos_transf_1"/>
    <property type="match status" value="1"/>
</dbReference>
<evidence type="ECO:0000313" key="3">
    <source>
        <dbReference type="Proteomes" id="UP000010471"/>
    </source>
</evidence>
<name>K9WF84_9CYAN</name>
<dbReference type="AlphaFoldDB" id="K9WF84"/>
<dbReference type="HOGENOM" id="CLU_677641_0_0_3"/>
<dbReference type="STRING" id="1173027.Mic7113_2646"/>
<keyword evidence="2" id="KW-0808">Transferase</keyword>
<dbReference type="KEGG" id="mic:Mic7113_2646"/>
<dbReference type="Proteomes" id="UP000010471">
    <property type="component" value="Chromosome"/>
</dbReference>
<sequence>MTKRLRILYAAGPGDVVGTYHYWVTGQDDPSQVSITYSSQFYEVCREMDAESYVISSSSQRKFYDDGQFKIQHRPIPFLSSSALFYHLGQVWNGLRLIASAIRFRANVAVVADGTAHWFVLSLLSWLGVQVIPSIHCGLWRKYVAPSKVQRLFLNLSRPFLSRDCAAILTVSDEIAAQVTQLTESKNKLVRRFTPIYRREEFAEITPPSERHLPFRVLYVGRIEENKGVLDLLEMAKHLAAQGRKDITFDLCGNGSMLESLRHAAKLAGVEARFVCHGHCNKQKMRRMFNRSHAVIVPTKTGFAEGFNKVVAEGILSARPVITSAVCPALSYVRDAVVEVPPDDIMGYSNALLKLCDDRQFYEQKHQSCLGLQEQFYDQSKSWGGALKSILESIQERRELKKDLKVERSLG</sequence>
<dbReference type="Gene3D" id="3.40.50.2000">
    <property type="entry name" value="Glycogen Phosphorylase B"/>
    <property type="match status" value="2"/>
</dbReference>
<dbReference type="SUPFAM" id="SSF53756">
    <property type="entry name" value="UDP-Glycosyltransferase/glycogen phosphorylase"/>
    <property type="match status" value="1"/>
</dbReference>
<accession>K9WF84</accession>
<gene>
    <name evidence="2" type="ORF">Mic7113_2646</name>
</gene>
<feature type="domain" description="Glycosyl transferase family 1" evidence="1">
    <location>
        <begin position="214"/>
        <end position="363"/>
    </location>
</feature>
<dbReference type="PANTHER" id="PTHR12526">
    <property type="entry name" value="GLYCOSYLTRANSFERASE"/>
    <property type="match status" value="1"/>
</dbReference>
<organism evidence="2 3">
    <name type="scientific">Allocoleopsis franciscana PCC 7113</name>
    <dbReference type="NCBI Taxonomy" id="1173027"/>
    <lineage>
        <taxon>Bacteria</taxon>
        <taxon>Bacillati</taxon>
        <taxon>Cyanobacteriota</taxon>
        <taxon>Cyanophyceae</taxon>
        <taxon>Coleofasciculales</taxon>
        <taxon>Coleofasciculaceae</taxon>
        <taxon>Allocoleopsis</taxon>
        <taxon>Allocoleopsis franciscana</taxon>
    </lineage>
</organism>
<dbReference type="OrthoDB" id="9783380at2"/>
<proteinExistence type="predicted"/>